<dbReference type="Gene3D" id="1.10.510.10">
    <property type="entry name" value="Transferase(Phosphotransferase) domain 1"/>
    <property type="match status" value="1"/>
</dbReference>
<feature type="region of interest" description="Disordered" evidence="5">
    <location>
        <begin position="444"/>
        <end position="467"/>
    </location>
</feature>
<dbReference type="PANTHER" id="PTHR43289">
    <property type="entry name" value="MITOGEN-ACTIVATED PROTEIN KINASE KINASE KINASE 20-RELATED"/>
    <property type="match status" value="1"/>
</dbReference>
<dbReference type="SUPFAM" id="SSF56112">
    <property type="entry name" value="Protein kinase-like (PK-like)"/>
    <property type="match status" value="1"/>
</dbReference>
<dbReference type="InterPro" id="IPR000719">
    <property type="entry name" value="Prot_kinase_dom"/>
</dbReference>
<dbReference type="GO" id="GO:0005524">
    <property type="term" value="F:ATP binding"/>
    <property type="evidence" value="ECO:0007669"/>
    <property type="project" value="UniProtKB-KW"/>
</dbReference>
<dbReference type="AlphaFoldDB" id="A0A512M651"/>
<reference evidence="7 8" key="1">
    <citation type="submission" date="2019-07" db="EMBL/GenBank/DDBJ databases">
        <title>Whole genome shotgun sequence of Brevifollis gellanilyticus NBRC 108608.</title>
        <authorList>
            <person name="Hosoyama A."/>
            <person name="Uohara A."/>
            <person name="Ohji S."/>
            <person name="Ichikawa N."/>
        </authorList>
    </citation>
    <scope>NUCLEOTIDE SEQUENCE [LARGE SCALE GENOMIC DNA]</scope>
    <source>
        <strain evidence="7 8">NBRC 108608</strain>
    </source>
</reference>
<evidence type="ECO:0000256" key="3">
    <source>
        <dbReference type="ARBA" id="ARBA00022777"/>
    </source>
</evidence>
<dbReference type="InterPro" id="IPR011009">
    <property type="entry name" value="Kinase-like_dom_sf"/>
</dbReference>
<evidence type="ECO:0000256" key="5">
    <source>
        <dbReference type="SAM" id="MobiDB-lite"/>
    </source>
</evidence>
<dbReference type="Gene3D" id="3.90.1580.10">
    <property type="entry name" value="paralog of FGE (formylglycine-generating enzyme)"/>
    <property type="match status" value="1"/>
</dbReference>
<dbReference type="EMBL" id="BKAG01000008">
    <property type="protein sequence ID" value="GEP42217.1"/>
    <property type="molecule type" value="Genomic_DNA"/>
</dbReference>
<sequence length="570" mass="62810">MPGWTITGILGAGGMGRVFRAESARDGSPGAVKVLESRWSRDPLMAARFEAEAHALMKLHHPHIVRVLETNETDDGRFCLVMELVEGCDLERLLRAEKLASERAVDIFGKVCSAVAHAHEQGFAHRDIKPANILTAHDGMVKLADFGLAKDIGPGSGSTIGAFTGTTENFGTAYYLAPERILSPKSAGPPADIYALGVLLYHLLAGQMPLGNYTPVSRITGLPAAFDRSIANALEADPVKRTASANTLAHEVRAAWQQHLHGAHRTQKWRRIRIVAAGIVLAAITATAGAIWQKQHMAPPPPPVFAKPMNATREQPWENSLGMRFVPVPGTRVLFSIWEARRRDVEPFIMAERSLLNSAWRAASAKRAKETVLSNFYILDVGGKLAPVGGWNNLGYAVSPDHPACFFTVFEARRFCDWLTWKEVTEGRLKPWQRYRLPENAEWQTAAGGPGAQPRAGNVAGPEARDDRWPQAWRTFEERDPFPRSAPVGSFPAEPFGLYDISGNMAEWVSDDAENDNEAKVRLRGAAYHDGTPAAVNFGFPRALPNKMRLPVIGFRIVLDWQEDEEEKDE</sequence>
<feature type="domain" description="Protein kinase" evidence="6">
    <location>
        <begin position="4"/>
        <end position="253"/>
    </location>
</feature>
<dbReference type="InterPro" id="IPR042095">
    <property type="entry name" value="SUMF_sf"/>
</dbReference>
<dbReference type="PROSITE" id="PS50011">
    <property type="entry name" value="PROTEIN_KINASE_DOM"/>
    <property type="match status" value="1"/>
</dbReference>
<evidence type="ECO:0000256" key="1">
    <source>
        <dbReference type="ARBA" id="ARBA00022679"/>
    </source>
</evidence>
<keyword evidence="4" id="KW-0067">ATP-binding</keyword>
<dbReference type="PROSITE" id="PS00108">
    <property type="entry name" value="PROTEIN_KINASE_ST"/>
    <property type="match status" value="1"/>
</dbReference>
<dbReference type="SUPFAM" id="SSF56436">
    <property type="entry name" value="C-type lectin-like"/>
    <property type="match status" value="1"/>
</dbReference>
<keyword evidence="3" id="KW-0418">Kinase</keyword>
<dbReference type="InterPro" id="IPR005532">
    <property type="entry name" value="SUMF_dom"/>
</dbReference>
<keyword evidence="8" id="KW-1185">Reference proteome</keyword>
<evidence type="ECO:0000256" key="2">
    <source>
        <dbReference type="ARBA" id="ARBA00022741"/>
    </source>
</evidence>
<evidence type="ECO:0000313" key="8">
    <source>
        <dbReference type="Proteomes" id="UP000321577"/>
    </source>
</evidence>
<dbReference type="PANTHER" id="PTHR43289:SF6">
    <property type="entry name" value="SERINE_THREONINE-PROTEIN KINASE NEKL-3"/>
    <property type="match status" value="1"/>
</dbReference>
<gene>
    <name evidence="7" type="ORF">BGE01nite_15080</name>
</gene>
<evidence type="ECO:0000259" key="6">
    <source>
        <dbReference type="PROSITE" id="PS50011"/>
    </source>
</evidence>
<keyword evidence="1" id="KW-0808">Transferase</keyword>
<accession>A0A512M651</accession>
<dbReference type="SMART" id="SM00220">
    <property type="entry name" value="S_TKc"/>
    <property type="match status" value="1"/>
</dbReference>
<dbReference type="Pfam" id="PF00069">
    <property type="entry name" value="Pkinase"/>
    <property type="match status" value="1"/>
</dbReference>
<evidence type="ECO:0000313" key="7">
    <source>
        <dbReference type="EMBL" id="GEP42217.1"/>
    </source>
</evidence>
<evidence type="ECO:0000256" key="4">
    <source>
        <dbReference type="ARBA" id="ARBA00022840"/>
    </source>
</evidence>
<dbReference type="InterPro" id="IPR008271">
    <property type="entry name" value="Ser/Thr_kinase_AS"/>
</dbReference>
<keyword evidence="2" id="KW-0547">Nucleotide-binding</keyword>
<proteinExistence type="predicted"/>
<dbReference type="CDD" id="cd14014">
    <property type="entry name" value="STKc_PknB_like"/>
    <property type="match status" value="1"/>
</dbReference>
<name>A0A512M651_9BACT</name>
<organism evidence="7 8">
    <name type="scientific">Brevifollis gellanilyticus</name>
    <dbReference type="NCBI Taxonomy" id="748831"/>
    <lineage>
        <taxon>Bacteria</taxon>
        <taxon>Pseudomonadati</taxon>
        <taxon>Verrucomicrobiota</taxon>
        <taxon>Verrucomicrobiia</taxon>
        <taxon>Verrucomicrobiales</taxon>
        <taxon>Verrucomicrobiaceae</taxon>
    </lineage>
</organism>
<dbReference type="Pfam" id="PF03781">
    <property type="entry name" value="FGE-sulfatase"/>
    <property type="match status" value="1"/>
</dbReference>
<dbReference type="Proteomes" id="UP000321577">
    <property type="component" value="Unassembled WGS sequence"/>
</dbReference>
<dbReference type="InterPro" id="IPR016187">
    <property type="entry name" value="CTDL_fold"/>
</dbReference>
<comment type="caution">
    <text evidence="7">The sequence shown here is derived from an EMBL/GenBank/DDBJ whole genome shotgun (WGS) entry which is preliminary data.</text>
</comment>
<dbReference type="GO" id="GO:0004674">
    <property type="term" value="F:protein serine/threonine kinase activity"/>
    <property type="evidence" value="ECO:0007669"/>
    <property type="project" value="TreeGrafter"/>
</dbReference>
<protein>
    <recommendedName>
        <fullName evidence="6">Protein kinase domain-containing protein</fullName>
    </recommendedName>
</protein>